<dbReference type="OrthoDB" id="9802872at2"/>
<protein>
    <recommendedName>
        <fullName evidence="2">cysteine-S-conjugate beta-lyase</fullName>
        <ecNumber evidence="2">4.4.1.13</ecNumber>
    </recommendedName>
</protein>
<dbReference type="eggNOG" id="COG1168">
    <property type="taxonomic scope" value="Bacteria"/>
</dbReference>
<keyword evidence="8" id="KW-1185">Reference proteome</keyword>
<dbReference type="STRING" id="272562.CA_C2970"/>
<dbReference type="InterPro" id="IPR027619">
    <property type="entry name" value="C-S_lyase_PatB-like"/>
</dbReference>
<evidence type="ECO:0000256" key="1">
    <source>
        <dbReference type="ARBA" id="ARBA00001933"/>
    </source>
</evidence>
<dbReference type="InterPro" id="IPR015424">
    <property type="entry name" value="PyrdxlP-dep_Trfase"/>
</dbReference>
<dbReference type="EMBL" id="AE001437">
    <property type="protein sequence ID" value="AAK80912.1"/>
    <property type="molecule type" value="Genomic_DNA"/>
</dbReference>
<sequence length="384" mass="44343">MYNFDKVVERRNTDCAKWDEREDVLPLWVADMDFEVAPEISEAIRKRAEHGVYGYVKTSDEYYASIINWVKKRHKFDIKKEWIVFSPGIVPGVNLMINALTKPGDKVILQTPVYYPFYSAITNNGCTILKNPLKLQNGRYEMDFEDLKEKLKDERVKVMVLCSPHNPTGRVWTKKELNTVEELCSQNNVIVISDEIHSDLIYEPNKHIPFAAVNEEAKHNSIVCISPSKTFNLAGLQVSSLIIPDSSLRARVLKVMKRSVPLWPNAFGMEASIAAYNKSEVWLSELIDYLKDNIQFVKEYINKNMPKIKLIEPEGTYLLWLDFRELNMSVSELKSFMLEEAKVWLDEGYIFGEEGNGFERVNIACSRSTLKEALDRINTALKRR</sequence>
<reference evidence="7 8" key="1">
    <citation type="journal article" date="2001" name="J. Bacteriol.">
        <title>Genome sequence and comparative analysis of the solvent-producing bacterium Clostridium acetobutylicum.</title>
        <authorList>
            <person name="Nolling J."/>
            <person name="Breton G."/>
            <person name="Omelchenko M.V."/>
            <person name="Makarova K.S."/>
            <person name="Zeng Q."/>
            <person name="Gibson R."/>
            <person name="Lee H.M."/>
            <person name="Dubois J."/>
            <person name="Qiu D."/>
            <person name="Hitti J."/>
            <person name="Wolf Y.I."/>
            <person name="Tatusov R.L."/>
            <person name="Sabathe F."/>
            <person name="Doucette-Stamm L."/>
            <person name="Soucaille P."/>
            <person name="Daly M.J."/>
            <person name="Bennett G.N."/>
            <person name="Koonin E.V."/>
            <person name="Smith D.R."/>
        </authorList>
    </citation>
    <scope>NUCLEOTIDE SEQUENCE [LARGE SCALE GENOMIC DNA]</scope>
    <source>
        <strain evidence="8">ATCC 824 / DSM 792 / JCM 1419 / LMG 5710 / VKM B-1787</strain>
    </source>
</reference>
<dbReference type="PANTHER" id="PTHR43525">
    <property type="entry name" value="PROTEIN MALY"/>
    <property type="match status" value="1"/>
</dbReference>
<comment type="similarity">
    <text evidence="5">Belongs to the class-II pyridoxal-phosphate-dependent aminotransferase family. MalY/PatB cystathionine beta-lyase subfamily.</text>
</comment>
<dbReference type="Gene3D" id="3.40.640.10">
    <property type="entry name" value="Type I PLP-dependent aspartate aminotransferase-like (Major domain)"/>
    <property type="match status" value="1"/>
</dbReference>
<dbReference type="InterPro" id="IPR015422">
    <property type="entry name" value="PyrdxlP-dep_Trfase_small"/>
</dbReference>
<keyword evidence="4" id="KW-0456">Lyase</keyword>
<name>Q97EY5_CLOAB</name>
<evidence type="ECO:0000259" key="6">
    <source>
        <dbReference type="Pfam" id="PF00155"/>
    </source>
</evidence>
<feature type="domain" description="Aminotransferase class I/classII large" evidence="6">
    <location>
        <begin position="23"/>
        <end position="377"/>
    </location>
</feature>
<keyword evidence="7" id="KW-0032">Aminotransferase</keyword>
<evidence type="ECO:0000256" key="4">
    <source>
        <dbReference type="ARBA" id="ARBA00023239"/>
    </source>
</evidence>
<dbReference type="RefSeq" id="WP_010966253.1">
    <property type="nucleotide sequence ID" value="NC_003030.1"/>
</dbReference>
<dbReference type="AlphaFoldDB" id="Q97EY5"/>
<dbReference type="Pfam" id="PF00155">
    <property type="entry name" value="Aminotran_1_2"/>
    <property type="match status" value="1"/>
</dbReference>
<dbReference type="Gene3D" id="3.90.1150.10">
    <property type="entry name" value="Aspartate Aminotransferase, domain 1"/>
    <property type="match status" value="1"/>
</dbReference>
<dbReference type="PIR" id="E97265">
    <property type="entry name" value="E97265"/>
</dbReference>
<evidence type="ECO:0000313" key="7">
    <source>
        <dbReference type="EMBL" id="AAK80912.1"/>
    </source>
</evidence>
<dbReference type="InterPro" id="IPR004839">
    <property type="entry name" value="Aminotransferase_I/II_large"/>
</dbReference>
<keyword evidence="7" id="KW-0808">Transferase</keyword>
<dbReference type="GO" id="GO:0008483">
    <property type="term" value="F:transaminase activity"/>
    <property type="evidence" value="ECO:0007669"/>
    <property type="project" value="UniProtKB-KW"/>
</dbReference>
<dbReference type="HOGENOM" id="CLU_017584_15_0_9"/>
<dbReference type="NCBIfam" id="TIGR04350">
    <property type="entry name" value="C_S_lyase_PatB"/>
    <property type="match status" value="1"/>
</dbReference>
<keyword evidence="3" id="KW-0663">Pyridoxal phosphate</keyword>
<evidence type="ECO:0000256" key="3">
    <source>
        <dbReference type="ARBA" id="ARBA00022898"/>
    </source>
</evidence>
<comment type="cofactor">
    <cofactor evidence="1">
        <name>pyridoxal 5'-phosphate</name>
        <dbReference type="ChEBI" id="CHEBI:597326"/>
    </cofactor>
</comment>
<dbReference type="Proteomes" id="UP000000814">
    <property type="component" value="Chromosome"/>
</dbReference>
<dbReference type="GO" id="GO:0047804">
    <property type="term" value="F:cysteine-S-conjugate beta-lyase activity"/>
    <property type="evidence" value="ECO:0007669"/>
    <property type="project" value="UniProtKB-EC"/>
</dbReference>
<dbReference type="GO" id="GO:0030170">
    <property type="term" value="F:pyridoxal phosphate binding"/>
    <property type="evidence" value="ECO:0007669"/>
    <property type="project" value="InterPro"/>
</dbReference>
<dbReference type="PANTHER" id="PTHR43525:SF1">
    <property type="entry name" value="PROTEIN MALY"/>
    <property type="match status" value="1"/>
</dbReference>
<dbReference type="InterPro" id="IPR015421">
    <property type="entry name" value="PyrdxlP-dep_Trfase_major"/>
</dbReference>
<proteinExistence type="inferred from homology"/>
<evidence type="ECO:0000256" key="2">
    <source>
        <dbReference type="ARBA" id="ARBA00012224"/>
    </source>
</evidence>
<dbReference type="CDD" id="cd00609">
    <property type="entry name" value="AAT_like"/>
    <property type="match status" value="1"/>
</dbReference>
<dbReference type="GeneID" id="44999458"/>
<dbReference type="SUPFAM" id="SSF53383">
    <property type="entry name" value="PLP-dependent transferases"/>
    <property type="match status" value="1"/>
</dbReference>
<dbReference type="PATRIC" id="fig|272562.8.peg.3154"/>
<evidence type="ECO:0000313" key="8">
    <source>
        <dbReference type="Proteomes" id="UP000000814"/>
    </source>
</evidence>
<dbReference type="KEGG" id="cac:CA_C2970"/>
<accession>Q97EY5</accession>
<organism evidence="7 8">
    <name type="scientific">Clostridium acetobutylicum (strain ATCC 824 / DSM 792 / JCM 1419 / IAM 19013 / LMG 5710 / NBRC 13948 / NRRL B-527 / VKM B-1787 / 2291 / W)</name>
    <dbReference type="NCBI Taxonomy" id="272562"/>
    <lineage>
        <taxon>Bacteria</taxon>
        <taxon>Bacillati</taxon>
        <taxon>Bacillota</taxon>
        <taxon>Clostridia</taxon>
        <taxon>Eubacteriales</taxon>
        <taxon>Clostridiaceae</taxon>
        <taxon>Clostridium</taxon>
    </lineage>
</organism>
<dbReference type="EC" id="4.4.1.13" evidence="2"/>
<gene>
    <name evidence="7" type="primary">PatB</name>
    <name evidence="7" type="ordered locus">CA_C2970</name>
</gene>
<dbReference type="InterPro" id="IPR051798">
    <property type="entry name" value="Class-II_PLP-Dep_Aminotrans"/>
</dbReference>
<evidence type="ECO:0000256" key="5">
    <source>
        <dbReference type="ARBA" id="ARBA00037974"/>
    </source>
</evidence>